<evidence type="ECO:0000256" key="9">
    <source>
        <dbReference type="RuleBase" id="RU003930"/>
    </source>
</evidence>
<dbReference type="InterPro" id="IPR020930">
    <property type="entry name" value="Ribosomal_uL5_bac-type"/>
</dbReference>
<sequence>MARLQQHYRENVAPELMKKFGYKSPMEVPRITKITLNMGVSEAVADKKVMEHAVSDLTKIAGQKPVVTVARKAIAGFKIREGQAIGCMVTLRGARMFEFLDRFVTVALPRVRDFRGISGRSFDGRGNYNVGVKEQIIFPEIEYDKVDALRGLNISITTTAKNDEEAKALLAGFRFPFKN</sequence>
<evidence type="ECO:0000313" key="12">
    <source>
        <dbReference type="EMBL" id="ARU06384.1"/>
    </source>
</evidence>
<evidence type="ECO:0000256" key="3">
    <source>
        <dbReference type="ARBA" id="ARBA00022730"/>
    </source>
</evidence>
<dbReference type="OrthoDB" id="9806626at2"/>
<name>A0A1Y0ERU2_9BURK</name>
<protein>
    <recommendedName>
        <fullName evidence="7 8">Large ribosomal subunit protein uL5</fullName>
    </recommendedName>
</protein>
<evidence type="ECO:0000256" key="4">
    <source>
        <dbReference type="ARBA" id="ARBA00022884"/>
    </source>
</evidence>
<dbReference type="InterPro" id="IPR020929">
    <property type="entry name" value="Ribosomal_uL5_CS"/>
</dbReference>
<dbReference type="InterPro" id="IPR031310">
    <property type="entry name" value="Ribosomal_uL5_N"/>
</dbReference>
<evidence type="ECO:0000259" key="11">
    <source>
        <dbReference type="Pfam" id="PF00673"/>
    </source>
</evidence>
<dbReference type="InterPro" id="IPR031309">
    <property type="entry name" value="Ribosomal_uL5_C"/>
</dbReference>
<keyword evidence="5 8" id="KW-0689">Ribosomal protein</keyword>
<evidence type="ECO:0000313" key="13">
    <source>
        <dbReference type="Proteomes" id="UP000196138"/>
    </source>
</evidence>
<organism evidence="12 13">
    <name type="scientific">Comamonas serinivorans</name>
    <dbReference type="NCBI Taxonomy" id="1082851"/>
    <lineage>
        <taxon>Bacteria</taxon>
        <taxon>Pseudomonadati</taxon>
        <taxon>Pseudomonadota</taxon>
        <taxon>Betaproteobacteria</taxon>
        <taxon>Burkholderiales</taxon>
        <taxon>Comamonadaceae</taxon>
        <taxon>Comamonas</taxon>
    </lineage>
</organism>
<evidence type="ECO:0000256" key="7">
    <source>
        <dbReference type="ARBA" id="ARBA00035245"/>
    </source>
</evidence>
<dbReference type="HAMAP" id="MF_01333_B">
    <property type="entry name" value="Ribosomal_uL5_B"/>
    <property type="match status" value="1"/>
</dbReference>
<dbReference type="GO" id="GO:0005840">
    <property type="term" value="C:ribosome"/>
    <property type="evidence" value="ECO:0007669"/>
    <property type="project" value="UniProtKB-KW"/>
</dbReference>
<dbReference type="KEGG" id="cser:CCO03_18490"/>
<comment type="function">
    <text evidence="8">This is 1 of the proteins that bind and probably mediate the attachment of the 5S RNA into the large ribosomal subunit, where it forms part of the central protuberance. In the 70S ribosome it contacts protein S13 of the 30S subunit (bridge B1b), connecting the 2 subunits; this bridge is implicated in subunit movement. Contacts the P site tRNA; the 5S rRNA and some of its associated proteins might help stabilize positioning of ribosome-bound tRNAs.</text>
</comment>
<keyword evidence="3 8" id="KW-0699">rRNA-binding</keyword>
<keyword evidence="2 8" id="KW-0820">tRNA-binding</keyword>
<comment type="subunit">
    <text evidence="8">Part of the 50S ribosomal subunit; part of the 5S rRNA/L5/L18/L25 subcomplex. Contacts the 5S rRNA and the P site tRNA. Forms a bridge to the 30S subunit in the 70S ribosome.</text>
</comment>
<dbReference type="RefSeq" id="WP_087283475.1">
    <property type="nucleotide sequence ID" value="NZ_CP021455.1"/>
</dbReference>
<feature type="domain" description="Large ribosomal subunit protein uL5 C-terminal" evidence="11">
    <location>
        <begin position="85"/>
        <end position="177"/>
    </location>
</feature>
<dbReference type="AlphaFoldDB" id="A0A1Y0ERU2"/>
<proteinExistence type="inferred from homology"/>
<dbReference type="GO" id="GO:0000049">
    <property type="term" value="F:tRNA binding"/>
    <property type="evidence" value="ECO:0007669"/>
    <property type="project" value="UniProtKB-UniRule"/>
</dbReference>
<dbReference type="InterPro" id="IPR002132">
    <property type="entry name" value="Ribosomal_uL5"/>
</dbReference>
<dbReference type="Gene3D" id="3.30.1440.10">
    <property type="match status" value="1"/>
</dbReference>
<dbReference type="FunFam" id="3.30.1440.10:FF:000001">
    <property type="entry name" value="50S ribosomal protein L5"/>
    <property type="match status" value="1"/>
</dbReference>
<reference evidence="12 13" key="1">
    <citation type="submission" date="2017-05" db="EMBL/GenBank/DDBJ databases">
        <authorList>
            <person name="Song R."/>
            <person name="Chenine A.L."/>
            <person name="Ruprecht R.M."/>
        </authorList>
    </citation>
    <scope>NUCLEOTIDE SEQUENCE [LARGE SCALE GENOMIC DNA]</scope>
    <source>
        <strain evidence="12 13">DSM 26136</strain>
    </source>
</reference>
<dbReference type="EMBL" id="CP021455">
    <property type="protein sequence ID" value="ARU06384.1"/>
    <property type="molecule type" value="Genomic_DNA"/>
</dbReference>
<dbReference type="NCBIfam" id="NF000585">
    <property type="entry name" value="PRK00010.1"/>
    <property type="match status" value="1"/>
</dbReference>
<comment type="similarity">
    <text evidence="1 8 9">Belongs to the universal ribosomal protein uL5 family.</text>
</comment>
<dbReference type="PROSITE" id="PS00358">
    <property type="entry name" value="RIBOSOMAL_L5"/>
    <property type="match status" value="1"/>
</dbReference>
<evidence type="ECO:0000256" key="6">
    <source>
        <dbReference type="ARBA" id="ARBA00023274"/>
    </source>
</evidence>
<dbReference type="Pfam" id="PF00673">
    <property type="entry name" value="Ribosomal_L5_C"/>
    <property type="match status" value="1"/>
</dbReference>
<evidence type="ECO:0000256" key="1">
    <source>
        <dbReference type="ARBA" id="ARBA00008553"/>
    </source>
</evidence>
<dbReference type="PIRSF" id="PIRSF002161">
    <property type="entry name" value="Ribosomal_L5"/>
    <property type="match status" value="1"/>
</dbReference>
<dbReference type="GO" id="GO:0003735">
    <property type="term" value="F:structural constituent of ribosome"/>
    <property type="evidence" value="ECO:0007669"/>
    <property type="project" value="InterPro"/>
</dbReference>
<accession>A0A1Y0ERU2</accession>
<keyword evidence="13" id="KW-1185">Reference proteome</keyword>
<evidence type="ECO:0000256" key="5">
    <source>
        <dbReference type="ARBA" id="ARBA00022980"/>
    </source>
</evidence>
<dbReference type="Pfam" id="PF00281">
    <property type="entry name" value="Ribosomal_L5"/>
    <property type="match status" value="1"/>
</dbReference>
<dbReference type="GO" id="GO:0019843">
    <property type="term" value="F:rRNA binding"/>
    <property type="evidence" value="ECO:0007669"/>
    <property type="project" value="UniProtKB-UniRule"/>
</dbReference>
<keyword evidence="4 8" id="KW-0694">RNA-binding</keyword>
<dbReference type="PANTHER" id="PTHR11994">
    <property type="entry name" value="60S RIBOSOMAL PROTEIN L11-RELATED"/>
    <property type="match status" value="1"/>
</dbReference>
<dbReference type="GO" id="GO:0006412">
    <property type="term" value="P:translation"/>
    <property type="evidence" value="ECO:0007669"/>
    <property type="project" value="UniProtKB-UniRule"/>
</dbReference>
<dbReference type="InterPro" id="IPR022803">
    <property type="entry name" value="Ribosomal_uL5_dom_sf"/>
</dbReference>
<evidence type="ECO:0000259" key="10">
    <source>
        <dbReference type="Pfam" id="PF00281"/>
    </source>
</evidence>
<feature type="domain" description="Large ribosomal subunit protein uL5 N-terminal" evidence="10">
    <location>
        <begin position="24"/>
        <end position="80"/>
    </location>
</feature>
<dbReference type="Proteomes" id="UP000196138">
    <property type="component" value="Chromosome"/>
</dbReference>
<evidence type="ECO:0000256" key="8">
    <source>
        <dbReference type="HAMAP-Rule" id="MF_01333"/>
    </source>
</evidence>
<dbReference type="SUPFAM" id="SSF55282">
    <property type="entry name" value="RL5-like"/>
    <property type="match status" value="1"/>
</dbReference>
<keyword evidence="6 8" id="KW-0687">Ribonucleoprotein</keyword>
<gene>
    <name evidence="8" type="primary">rplE</name>
    <name evidence="12" type="ORF">CCO03_18490</name>
</gene>
<dbReference type="GO" id="GO:1990904">
    <property type="term" value="C:ribonucleoprotein complex"/>
    <property type="evidence" value="ECO:0007669"/>
    <property type="project" value="UniProtKB-KW"/>
</dbReference>
<evidence type="ECO:0000256" key="2">
    <source>
        <dbReference type="ARBA" id="ARBA00022555"/>
    </source>
</evidence>